<dbReference type="Proteomes" id="UP001596244">
    <property type="component" value="Unassembled WGS sequence"/>
</dbReference>
<sequence length="246" mass="25912">MPSIFITGAATGIGRAVAERFLAAGWTVGAYDINPVTWSGAVHTGLLDVRSADSWAAALADFHAVAGRIDVVDNNAGVIVDGPVAAADPAALQRLIDVNCLGVTLGARASYRYLRGGGTLVNMASASAIYGQPGIAAYSASKFYVAGLTEALGLEWRKENIRVVDVWPLWAKTSLAEVEAVSVRRLGVRLTPEQVADVVWTAATARGRWARGKVHYGVSALDKALYLGRSLAPDRVARLLTRVLAG</sequence>
<reference evidence="5" key="1">
    <citation type="journal article" date="2019" name="Int. J. Syst. Evol. Microbiol.">
        <title>The Global Catalogue of Microorganisms (GCM) 10K type strain sequencing project: providing services to taxonomists for standard genome sequencing and annotation.</title>
        <authorList>
            <consortium name="The Broad Institute Genomics Platform"/>
            <consortium name="The Broad Institute Genome Sequencing Center for Infectious Disease"/>
            <person name="Wu L."/>
            <person name="Ma J."/>
        </authorList>
    </citation>
    <scope>NUCLEOTIDE SEQUENCE [LARGE SCALE GENOMIC DNA]</scope>
    <source>
        <strain evidence="5">CCUG 51943</strain>
    </source>
</reference>
<keyword evidence="5" id="KW-1185">Reference proteome</keyword>
<gene>
    <name evidence="4" type="ORF">ACFPUZ_09495</name>
</gene>
<dbReference type="Pfam" id="PF00106">
    <property type="entry name" value="adh_short"/>
    <property type="match status" value="1"/>
</dbReference>
<dbReference type="PANTHER" id="PTHR43391:SF82">
    <property type="entry name" value="OXIDOREDUCTASE SADH-RELATED"/>
    <property type="match status" value="1"/>
</dbReference>
<dbReference type="Gene3D" id="3.40.50.720">
    <property type="entry name" value="NAD(P)-binding Rossmann-like Domain"/>
    <property type="match status" value="1"/>
</dbReference>
<evidence type="ECO:0000256" key="3">
    <source>
        <dbReference type="RuleBase" id="RU000363"/>
    </source>
</evidence>
<dbReference type="NCBIfam" id="NF006123">
    <property type="entry name" value="PRK08267.1"/>
    <property type="match status" value="1"/>
</dbReference>
<dbReference type="PROSITE" id="PS00061">
    <property type="entry name" value="ADH_SHORT"/>
    <property type="match status" value="1"/>
</dbReference>
<organism evidence="4 5">
    <name type="scientific">Corynebacterium nasicanis</name>
    <dbReference type="NCBI Taxonomy" id="1448267"/>
    <lineage>
        <taxon>Bacteria</taxon>
        <taxon>Bacillati</taxon>
        <taxon>Actinomycetota</taxon>
        <taxon>Actinomycetes</taxon>
        <taxon>Mycobacteriales</taxon>
        <taxon>Corynebacteriaceae</taxon>
        <taxon>Corynebacterium</taxon>
    </lineage>
</organism>
<comment type="similarity">
    <text evidence="1 3">Belongs to the short-chain dehydrogenases/reductases (SDR) family.</text>
</comment>
<protein>
    <submittedName>
        <fullName evidence="4">SDR family oxidoreductase</fullName>
    </submittedName>
</protein>
<evidence type="ECO:0000313" key="5">
    <source>
        <dbReference type="Proteomes" id="UP001596244"/>
    </source>
</evidence>
<dbReference type="PRINTS" id="PR00080">
    <property type="entry name" value="SDRFAMILY"/>
</dbReference>
<dbReference type="InterPro" id="IPR020904">
    <property type="entry name" value="Sc_DH/Rdtase_CS"/>
</dbReference>
<evidence type="ECO:0000256" key="2">
    <source>
        <dbReference type="ARBA" id="ARBA00023002"/>
    </source>
</evidence>
<name>A0ABW1QCY3_9CORY</name>
<dbReference type="EMBL" id="JBHSQE010000009">
    <property type="protein sequence ID" value="MFC6147038.1"/>
    <property type="molecule type" value="Genomic_DNA"/>
</dbReference>
<dbReference type="PANTHER" id="PTHR43391">
    <property type="entry name" value="RETINOL DEHYDROGENASE-RELATED"/>
    <property type="match status" value="1"/>
</dbReference>
<dbReference type="InterPro" id="IPR002347">
    <property type="entry name" value="SDR_fam"/>
</dbReference>
<dbReference type="InterPro" id="IPR036291">
    <property type="entry name" value="NAD(P)-bd_dom_sf"/>
</dbReference>
<comment type="caution">
    <text evidence="4">The sequence shown here is derived from an EMBL/GenBank/DDBJ whole genome shotgun (WGS) entry which is preliminary data.</text>
</comment>
<proteinExistence type="inferred from homology"/>
<accession>A0ABW1QCY3</accession>
<dbReference type="RefSeq" id="WP_377001677.1">
    <property type="nucleotide sequence ID" value="NZ_JBHSQE010000009.1"/>
</dbReference>
<dbReference type="SUPFAM" id="SSF51735">
    <property type="entry name" value="NAD(P)-binding Rossmann-fold domains"/>
    <property type="match status" value="1"/>
</dbReference>
<evidence type="ECO:0000313" key="4">
    <source>
        <dbReference type="EMBL" id="MFC6147038.1"/>
    </source>
</evidence>
<dbReference type="PRINTS" id="PR00081">
    <property type="entry name" value="GDHRDH"/>
</dbReference>
<keyword evidence="2" id="KW-0560">Oxidoreductase</keyword>
<evidence type="ECO:0000256" key="1">
    <source>
        <dbReference type="ARBA" id="ARBA00006484"/>
    </source>
</evidence>